<evidence type="ECO:0000313" key="1">
    <source>
        <dbReference type="EMBL" id="PLT28715.1"/>
    </source>
</evidence>
<name>A0A2N5M313_9BACI</name>
<organism evidence="1 2">
    <name type="scientific">Peribacillus deserti</name>
    <dbReference type="NCBI Taxonomy" id="673318"/>
    <lineage>
        <taxon>Bacteria</taxon>
        <taxon>Bacillati</taxon>
        <taxon>Bacillota</taxon>
        <taxon>Bacilli</taxon>
        <taxon>Bacillales</taxon>
        <taxon>Bacillaceae</taxon>
        <taxon>Peribacillus</taxon>
    </lineage>
</organism>
<proteinExistence type="predicted"/>
<keyword evidence="2" id="KW-1185">Reference proteome</keyword>
<dbReference type="RefSeq" id="WP_101644344.1">
    <property type="nucleotide sequence ID" value="NZ_PGUY01000053.1"/>
</dbReference>
<dbReference type="AlphaFoldDB" id="A0A2N5M313"/>
<dbReference type="OrthoDB" id="2894333at2"/>
<dbReference type="Proteomes" id="UP000234748">
    <property type="component" value="Unassembled WGS sequence"/>
</dbReference>
<dbReference type="EMBL" id="PGUY01000053">
    <property type="protein sequence ID" value="PLT28715.1"/>
    <property type="molecule type" value="Genomic_DNA"/>
</dbReference>
<comment type="caution">
    <text evidence="1">The sequence shown here is derived from an EMBL/GenBank/DDBJ whole genome shotgun (WGS) entry which is preliminary data.</text>
</comment>
<sequence>MKWLQLVTHNRKRYDITLFQTPLFGQNKGYRQVYRLTLGGRSHQDVIQRVFSTFNVLDRLPKDFKARYIFTGDILLIDEGTRGEYYYQLQSGGWVKINRVQVC</sequence>
<evidence type="ECO:0008006" key="3">
    <source>
        <dbReference type="Google" id="ProtNLM"/>
    </source>
</evidence>
<evidence type="ECO:0000313" key="2">
    <source>
        <dbReference type="Proteomes" id="UP000234748"/>
    </source>
</evidence>
<accession>A0A2N5M313</accession>
<gene>
    <name evidence="1" type="ORF">CUU66_17060</name>
</gene>
<reference evidence="1 2" key="1">
    <citation type="submission" date="2017-11" db="EMBL/GenBank/DDBJ databases">
        <title>Comparitive Functional Genomics of Dry Heat Resistant strains isolated from the Viking Spacecraft.</title>
        <authorList>
            <person name="Seuylemezian A."/>
            <person name="Cooper K."/>
            <person name="Vaishampayan P."/>
        </authorList>
    </citation>
    <scope>NUCLEOTIDE SEQUENCE [LARGE SCALE GENOMIC DNA]</scope>
    <source>
        <strain evidence="1 2">V1-29</strain>
    </source>
</reference>
<protein>
    <recommendedName>
        <fullName evidence="3">YodL-like protein</fullName>
    </recommendedName>
</protein>